<evidence type="ECO:0000313" key="8">
    <source>
        <dbReference type="Proteomes" id="UP001161160"/>
    </source>
</evidence>
<feature type="transmembrane region" description="Helical" evidence="5">
    <location>
        <begin position="12"/>
        <end position="37"/>
    </location>
</feature>
<evidence type="ECO:0000256" key="2">
    <source>
        <dbReference type="ARBA" id="ARBA00022692"/>
    </source>
</evidence>
<reference evidence="7" key="1">
    <citation type="submission" date="2023-04" db="EMBL/GenBank/DDBJ databases">
        <title>Genome Encyclopedia of Bacteria and Archaea VI: Functional Genomics of Type Strains.</title>
        <authorList>
            <person name="Whitman W."/>
        </authorList>
    </citation>
    <scope>NUCLEOTIDE SEQUENCE</scope>
    <source>
        <strain evidence="7">Enz.4-51</strain>
    </source>
</reference>
<feature type="transmembrane region" description="Helical" evidence="5">
    <location>
        <begin position="88"/>
        <end position="105"/>
    </location>
</feature>
<comment type="subcellular location">
    <subcellularLocation>
        <location evidence="1">Membrane</location>
    </subcellularLocation>
</comment>
<dbReference type="GO" id="GO:0016020">
    <property type="term" value="C:membrane"/>
    <property type="evidence" value="ECO:0007669"/>
    <property type="project" value="UniProtKB-SubCell"/>
</dbReference>
<protein>
    <recommendedName>
        <fullName evidence="6">TMEM205-like domain-containing protein</fullName>
    </recommendedName>
</protein>
<keyword evidence="8" id="KW-1185">Reference proteome</keyword>
<accession>A0AA43MB67</accession>
<dbReference type="RefSeq" id="WP_076023072.1">
    <property type="nucleotide sequence ID" value="NZ_JARXVV010000005.1"/>
</dbReference>
<organism evidence="7 8">
    <name type="scientific">Polynucleobacter sphagniphilus</name>
    <dbReference type="NCBI Taxonomy" id="1743169"/>
    <lineage>
        <taxon>Bacteria</taxon>
        <taxon>Pseudomonadati</taxon>
        <taxon>Pseudomonadota</taxon>
        <taxon>Betaproteobacteria</taxon>
        <taxon>Burkholderiales</taxon>
        <taxon>Burkholderiaceae</taxon>
        <taxon>Polynucleobacter</taxon>
    </lineage>
</organism>
<feature type="transmembrane region" description="Helical" evidence="5">
    <location>
        <begin position="57"/>
        <end position="76"/>
    </location>
</feature>
<sequence>MSKLLQTDNLQRVFTLVSGLWIGALIAVGFLVTPVIFSTLGDRQVAGVVAGHIFKVLAIGSVSLSVILMILANLLVSRGLNAFRLTRWALLVMLACAFAEAYIIIPWMDSLRDEAIGIGMSVIESAWADLFTRLHKISSILFIAQSILGLFLIWRSTKPQSQ</sequence>
<evidence type="ECO:0000313" key="7">
    <source>
        <dbReference type="EMBL" id="MDH6504679.1"/>
    </source>
</evidence>
<keyword evidence="4 5" id="KW-0472">Membrane</keyword>
<dbReference type="Pfam" id="PF13664">
    <property type="entry name" value="DUF4149"/>
    <property type="match status" value="1"/>
</dbReference>
<dbReference type="EMBL" id="JARXYA010000011">
    <property type="protein sequence ID" value="MDH6504679.1"/>
    <property type="molecule type" value="Genomic_DNA"/>
</dbReference>
<keyword evidence="2 5" id="KW-0812">Transmembrane</keyword>
<dbReference type="Proteomes" id="UP001161160">
    <property type="component" value="Unassembled WGS sequence"/>
</dbReference>
<keyword evidence="3 5" id="KW-1133">Transmembrane helix</keyword>
<dbReference type="AlphaFoldDB" id="A0AA43MB67"/>
<evidence type="ECO:0000259" key="6">
    <source>
        <dbReference type="Pfam" id="PF13664"/>
    </source>
</evidence>
<feature type="transmembrane region" description="Helical" evidence="5">
    <location>
        <begin position="137"/>
        <end position="154"/>
    </location>
</feature>
<evidence type="ECO:0000256" key="5">
    <source>
        <dbReference type="SAM" id="Phobius"/>
    </source>
</evidence>
<gene>
    <name evidence="7" type="ORF">M2127_002005</name>
</gene>
<feature type="domain" description="TMEM205-like" evidence="6">
    <location>
        <begin position="16"/>
        <end position="114"/>
    </location>
</feature>
<proteinExistence type="predicted"/>
<evidence type="ECO:0000256" key="3">
    <source>
        <dbReference type="ARBA" id="ARBA00022989"/>
    </source>
</evidence>
<dbReference type="GeneID" id="83595404"/>
<evidence type="ECO:0000256" key="1">
    <source>
        <dbReference type="ARBA" id="ARBA00004370"/>
    </source>
</evidence>
<comment type="caution">
    <text evidence="7">The sequence shown here is derived from an EMBL/GenBank/DDBJ whole genome shotgun (WGS) entry which is preliminary data.</text>
</comment>
<evidence type="ECO:0000256" key="4">
    <source>
        <dbReference type="ARBA" id="ARBA00023136"/>
    </source>
</evidence>
<dbReference type="InterPro" id="IPR025423">
    <property type="entry name" value="TMEM205-like"/>
</dbReference>
<name>A0AA43MB67_9BURK</name>